<keyword evidence="19" id="KW-1185">Reference proteome</keyword>
<evidence type="ECO:0000256" key="2">
    <source>
        <dbReference type="ARBA" id="ARBA00004496"/>
    </source>
</evidence>
<evidence type="ECO:0000256" key="6">
    <source>
        <dbReference type="ARBA" id="ARBA00014679"/>
    </source>
</evidence>
<dbReference type="SUPFAM" id="SSF75217">
    <property type="entry name" value="alpha/beta knot"/>
    <property type="match status" value="1"/>
</dbReference>
<evidence type="ECO:0000256" key="10">
    <source>
        <dbReference type="ARBA" id="ARBA00022691"/>
    </source>
</evidence>
<feature type="domain" description="Nudix hydrolase" evidence="17">
    <location>
        <begin position="306"/>
        <end position="443"/>
    </location>
</feature>
<organism evidence="18 19">
    <name type="scientific">Stagnihabitans tardus</name>
    <dbReference type="NCBI Taxonomy" id="2699202"/>
    <lineage>
        <taxon>Bacteria</taxon>
        <taxon>Pseudomonadati</taxon>
        <taxon>Pseudomonadota</taxon>
        <taxon>Alphaproteobacteria</taxon>
        <taxon>Rhodobacterales</taxon>
        <taxon>Paracoccaceae</taxon>
        <taxon>Stagnihabitans</taxon>
    </lineage>
</organism>
<dbReference type="NCBIfam" id="TIGR00088">
    <property type="entry name" value="trmD"/>
    <property type="match status" value="1"/>
</dbReference>
<dbReference type="Pfam" id="PF00293">
    <property type="entry name" value="NUDIX"/>
    <property type="match status" value="1"/>
</dbReference>
<dbReference type="EC" id="2.1.1.228" evidence="5 15"/>
<evidence type="ECO:0000256" key="5">
    <source>
        <dbReference type="ARBA" id="ARBA00012807"/>
    </source>
</evidence>
<evidence type="ECO:0000256" key="14">
    <source>
        <dbReference type="ARBA" id="ARBA00047783"/>
    </source>
</evidence>
<name>A0AAE5BUY6_9RHOB</name>
<evidence type="ECO:0000256" key="16">
    <source>
        <dbReference type="RuleBase" id="RU003464"/>
    </source>
</evidence>
<evidence type="ECO:0000313" key="19">
    <source>
        <dbReference type="Proteomes" id="UP001193501"/>
    </source>
</evidence>
<dbReference type="PANTHER" id="PTHR46417">
    <property type="entry name" value="TRNA (GUANINE-N(1)-)-METHYLTRANSFERASE"/>
    <property type="match status" value="1"/>
</dbReference>
<evidence type="ECO:0000256" key="12">
    <source>
        <dbReference type="ARBA" id="ARBA00029736"/>
    </source>
</evidence>
<dbReference type="PANTHER" id="PTHR46417:SF1">
    <property type="entry name" value="TRNA (GUANINE-N(1)-)-METHYLTRANSFERASE"/>
    <property type="match status" value="1"/>
</dbReference>
<dbReference type="InterPro" id="IPR015797">
    <property type="entry name" value="NUDIX_hydrolase-like_dom_sf"/>
</dbReference>
<evidence type="ECO:0000256" key="13">
    <source>
        <dbReference type="ARBA" id="ARBA00033392"/>
    </source>
</evidence>
<dbReference type="InterPro" id="IPR029028">
    <property type="entry name" value="Alpha/beta_knot_MTases"/>
</dbReference>
<gene>
    <name evidence="15 18" type="primary">trmD</name>
    <name evidence="18" type="ORF">GV832_03470</name>
</gene>
<comment type="subcellular location">
    <subcellularLocation>
        <location evidence="2 15 16">Cytoplasm</location>
    </subcellularLocation>
</comment>
<keyword evidence="10 15" id="KW-0949">S-adenosyl-L-methionine</keyword>
<dbReference type="AlphaFoldDB" id="A0AAE5BUY6"/>
<accession>A0AAE5BUY6</accession>
<dbReference type="EMBL" id="JAABNR010000002">
    <property type="protein sequence ID" value="NBZ86628.1"/>
    <property type="molecule type" value="Genomic_DNA"/>
</dbReference>
<keyword evidence="11 15" id="KW-0819">tRNA processing</keyword>
<keyword evidence="8 15" id="KW-0489">Methyltransferase</keyword>
<dbReference type="Gene3D" id="1.10.1270.20">
    <property type="entry name" value="tRNA(m1g37)methyltransferase, domain 2"/>
    <property type="match status" value="1"/>
</dbReference>
<dbReference type="GO" id="GO:0052906">
    <property type="term" value="F:tRNA (guanine(37)-N1)-methyltransferase activity"/>
    <property type="evidence" value="ECO:0007669"/>
    <property type="project" value="UniProtKB-UniRule"/>
</dbReference>
<feature type="binding site" evidence="15">
    <location>
        <position position="141"/>
    </location>
    <ligand>
        <name>S-adenosyl-L-methionine</name>
        <dbReference type="ChEBI" id="CHEBI:59789"/>
    </ligand>
</feature>
<evidence type="ECO:0000256" key="1">
    <source>
        <dbReference type="ARBA" id="ARBA00002634"/>
    </source>
</evidence>
<evidence type="ECO:0000259" key="17">
    <source>
        <dbReference type="PROSITE" id="PS51462"/>
    </source>
</evidence>
<dbReference type="Proteomes" id="UP001193501">
    <property type="component" value="Unassembled WGS sequence"/>
</dbReference>
<dbReference type="GO" id="GO:0002939">
    <property type="term" value="P:tRNA N1-guanine methylation"/>
    <property type="evidence" value="ECO:0007669"/>
    <property type="project" value="TreeGrafter"/>
</dbReference>
<evidence type="ECO:0000256" key="7">
    <source>
        <dbReference type="ARBA" id="ARBA00022490"/>
    </source>
</evidence>
<proteinExistence type="inferred from homology"/>
<dbReference type="InterPro" id="IPR016009">
    <property type="entry name" value="tRNA_MeTrfase_TRMD/TRM10"/>
</dbReference>
<feature type="binding site" evidence="15">
    <location>
        <begin position="161"/>
        <end position="166"/>
    </location>
    <ligand>
        <name>S-adenosyl-L-methionine</name>
        <dbReference type="ChEBI" id="CHEBI:59789"/>
    </ligand>
</feature>
<evidence type="ECO:0000256" key="9">
    <source>
        <dbReference type="ARBA" id="ARBA00022679"/>
    </source>
</evidence>
<evidence type="ECO:0000313" key="18">
    <source>
        <dbReference type="EMBL" id="NBZ86628.1"/>
    </source>
</evidence>
<evidence type="ECO:0000256" key="3">
    <source>
        <dbReference type="ARBA" id="ARBA00007630"/>
    </source>
</evidence>
<dbReference type="HAMAP" id="MF_00605">
    <property type="entry name" value="TrmD"/>
    <property type="match status" value="1"/>
</dbReference>
<dbReference type="FunFam" id="1.10.1270.20:FF:000001">
    <property type="entry name" value="tRNA (guanine-N(1)-)-methyltransferase"/>
    <property type="match status" value="1"/>
</dbReference>
<keyword evidence="9 15" id="KW-0808">Transferase</keyword>
<comment type="catalytic activity">
    <reaction evidence="14 15 16">
        <text>guanosine(37) in tRNA + S-adenosyl-L-methionine = N(1)-methylguanosine(37) in tRNA + S-adenosyl-L-homocysteine + H(+)</text>
        <dbReference type="Rhea" id="RHEA:36899"/>
        <dbReference type="Rhea" id="RHEA-COMP:10145"/>
        <dbReference type="Rhea" id="RHEA-COMP:10147"/>
        <dbReference type="ChEBI" id="CHEBI:15378"/>
        <dbReference type="ChEBI" id="CHEBI:57856"/>
        <dbReference type="ChEBI" id="CHEBI:59789"/>
        <dbReference type="ChEBI" id="CHEBI:73542"/>
        <dbReference type="ChEBI" id="CHEBI:74269"/>
        <dbReference type="EC" id="2.1.1.228"/>
    </reaction>
</comment>
<dbReference type="InterPro" id="IPR000086">
    <property type="entry name" value="NUDIX_hydrolase_dom"/>
</dbReference>
<evidence type="ECO:0000256" key="15">
    <source>
        <dbReference type="HAMAP-Rule" id="MF_00605"/>
    </source>
</evidence>
<comment type="function">
    <text evidence="1 15 16">Specifically methylates guanosine-37 in various tRNAs.</text>
</comment>
<sequence>MTEEKSRSHGRLGVRLTLKPRDLMEDAEVKGAFSVKVITLFPEAFPGTLGLSLTGKALDLGLWRLEAVGLRAFGEGKHRSVDDTPAGGGAGMVIRPDVMERALQAAGGRGPVIFLTPRGKPFTQAMARRLSQGEGMTLICGRFEGLDQRVIDHYGIEEVSMGDFVLTGGEIPAQALIDATVRLLPKVLGNADSAIEESFSDGLLEHPQYTRPAVWQGREVPAVLASGNHAEIAKWRAAQSLAVTEARRPDLFAAWKARERRPVKGPALRKAIRALVSGIAAGDATEAEDQARALAWIDSGVELARVRKPATPGVQLVSYFLPMDGEHLLLGAHRGSGLWLPPGGHVEPAEHPTDTVRRECREELKTIADFQAEDPVFLTWTQTLGAPETRHVDVSLWYLLRGNVRSLPDFDTSEFSEMRWFRAESLPPGAEPNLSRLMAKLRK</sequence>
<dbReference type="InterPro" id="IPR023148">
    <property type="entry name" value="tRNA_m1G_MeTrfase_C_sf"/>
</dbReference>
<comment type="caution">
    <text evidence="18">The sequence shown here is derived from an EMBL/GenBank/DDBJ whole genome shotgun (WGS) entry which is preliminary data.</text>
</comment>
<dbReference type="Pfam" id="PF01746">
    <property type="entry name" value="tRNA_m1G_MT"/>
    <property type="match status" value="1"/>
</dbReference>
<dbReference type="NCBIfam" id="NF000648">
    <property type="entry name" value="PRK00026.1"/>
    <property type="match status" value="1"/>
</dbReference>
<dbReference type="GO" id="GO:0005829">
    <property type="term" value="C:cytosol"/>
    <property type="evidence" value="ECO:0007669"/>
    <property type="project" value="TreeGrafter"/>
</dbReference>
<evidence type="ECO:0000256" key="8">
    <source>
        <dbReference type="ARBA" id="ARBA00022603"/>
    </source>
</evidence>
<dbReference type="InterPro" id="IPR029026">
    <property type="entry name" value="tRNA_m1G_MTases_N"/>
</dbReference>
<dbReference type="PROSITE" id="PS51462">
    <property type="entry name" value="NUDIX"/>
    <property type="match status" value="1"/>
</dbReference>
<dbReference type="CDD" id="cd18080">
    <property type="entry name" value="TrmD-like"/>
    <property type="match status" value="1"/>
</dbReference>
<keyword evidence="7 15" id="KW-0963">Cytoplasm</keyword>
<dbReference type="SUPFAM" id="SSF55811">
    <property type="entry name" value="Nudix"/>
    <property type="match status" value="1"/>
</dbReference>
<evidence type="ECO:0000256" key="4">
    <source>
        <dbReference type="ARBA" id="ARBA00011738"/>
    </source>
</evidence>
<comment type="subunit">
    <text evidence="4 15 16">Homodimer.</text>
</comment>
<comment type="similarity">
    <text evidence="3 15 16">Belongs to the RNA methyltransferase TrmD family.</text>
</comment>
<reference evidence="18" key="1">
    <citation type="submission" date="2020-01" db="EMBL/GenBank/DDBJ databases">
        <authorList>
            <person name="Chen W.-M."/>
        </authorList>
    </citation>
    <scope>NUCLEOTIDE SEQUENCE</scope>
    <source>
        <strain evidence="18">CYK-10</strain>
    </source>
</reference>
<dbReference type="InterPro" id="IPR002649">
    <property type="entry name" value="tRNA_m1G_MeTrfase_TrmD"/>
</dbReference>
<protein>
    <recommendedName>
        <fullName evidence="6 15">tRNA (guanine-N(1)-)-methyltransferase</fullName>
        <ecNumber evidence="5 15">2.1.1.228</ecNumber>
    </recommendedName>
    <alternativeName>
        <fullName evidence="12 15">M1G-methyltransferase</fullName>
    </alternativeName>
    <alternativeName>
        <fullName evidence="13 15">tRNA [GM37] methyltransferase</fullName>
    </alternativeName>
</protein>
<evidence type="ECO:0000256" key="11">
    <source>
        <dbReference type="ARBA" id="ARBA00022694"/>
    </source>
</evidence>
<dbReference type="Gene3D" id="3.90.79.10">
    <property type="entry name" value="Nucleoside Triphosphate Pyrophosphohydrolase"/>
    <property type="match status" value="1"/>
</dbReference>
<dbReference type="Gene3D" id="3.40.1280.10">
    <property type="match status" value="1"/>
</dbReference>